<protein>
    <recommendedName>
        <fullName evidence="2">Uridine phosphorylase</fullName>
        <ecNumber evidence="1">2.4.2.3</ecNumber>
    </recommendedName>
</protein>
<gene>
    <name evidence="5" type="ORF">BC643_0924</name>
</gene>
<evidence type="ECO:0000256" key="2">
    <source>
        <dbReference type="ARBA" id="ARBA00021980"/>
    </source>
</evidence>
<reference evidence="5 6" key="1">
    <citation type="submission" date="2018-09" db="EMBL/GenBank/DDBJ databases">
        <title>Genomic Encyclopedia of Archaeal and Bacterial Type Strains, Phase II (KMG-II): from individual species to whole genera.</title>
        <authorList>
            <person name="Goeker M."/>
        </authorList>
    </citation>
    <scope>NUCLEOTIDE SEQUENCE [LARGE SCALE GENOMIC DNA]</scope>
    <source>
        <strain evidence="5 6">DSM 27148</strain>
    </source>
</reference>
<comment type="catalytic activity">
    <reaction evidence="3">
        <text>uridine + phosphate = alpha-D-ribose 1-phosphate + uracil</text>
        <dbReference type="Rhea" id="RHEA:24388"/>
        <dbReference type="ChEBI" id="CHEBI:16704"/>
        <dbReference type="ChEBI" id="CHEBI:17568"/>
        <dbReference type="ChEBI" id="CHEBI:43474"/>
        <dbReference type="ChEBI" id="CHEBI:57720"/>
        <dbReference type="EC" id="2.4.2.3"/>
    </reaction>
</comment>
<proteinExistence type="predicted"/>
<dbReference type="SUPFAM" id="SSF53167">
    <property type="entry name" value="Purine and uridine phosphorylases"/>
    <property type="match status" value="1"/>
</dbReference>
<sequence>MKQESEPTLRCAGFLISFEQNHQGLSMIGSSELIINSDGSIFHLHLKPEQIADNVILVGDPGRVEMIASLFSQIEFKVSNREFVTVTGTFKKTRITVISTGIGTDNIDIVINELDALVNVDFETREIKTEKRKLNIIRIGTSGGLQPFLDVNSFVISRKAIGFDGLLNFYAGRNSVSDLDFETNFKNHVDWNPLLTSPYVVDASPELFDKINGPNFASGVTISAPGFYGPQGRVLRLPIVDPEINPKIESFNYADYKITNYEMECSAIYGLSALLGHRALTVCLIIANRLSKQANGDYHTMMKKLIQLVLDKLAE</sequence>
<dbReference type="AlphaFoldDB" id="A0A419W559"/>
<dbReference type="EC" id="2.4.2.3" evidence="1"/>
<dbReference type="Gene3D" id="3.40.50.1580">
    <property type="entry name" value="Nucleoside phosphorylase domain"/>
    <property type="match status" value="1"/>
</dbReference>
<name>A0A419W559_9BACT</name>
<dbReference type="GO" id="GO:0006152">
    <property type="term" value="P:purine nucleoside catabolic process"/>
    <property type="evidence" value="ECO:0007669"/>
    <property type="project" value="TreeGrafter"/>
</dbReference>
<dbReference type="InterPro" id="IPR035994">
    <property type="entry name" value="Nucleoside_phosphorylase_sf"/>
</dbReference>
<dbReference type="GO" id="GO:0005829">
    <property type="term" value="C:cytosol"/>
    <property type="evidence" value="ECO:0007669"/>
    <property type="project" value="TreeGrafter"/>
</dbReference>
<evidence type="ECO:0000259" key="4">
    <source>
        <dbReference type="Pfam" id="PF01048"/>
    </source>
</evidence>
<feature type="domain" description="Nucleoside phosphorylase" evidence="4">
    <location>
        <begin position="55"/>
        <end position="297"/>
    </location>
</feature>
<comment type="caution">
    <text evidence="5">The sequence shown here is derived from an EMBL/GenBank/DDBJ whole genome shotgun (WGS) entry which is preliminary data.</text>
</comment>
<evidence type="ECO:0000313" key="6">
    <source>
        <dbReference type="Proteomes" id="UP000283387"/>
    </source>
</evidence>
<keyword evidence="6" id="KW-1185">Reference proteome</keyword>
<dbReference type="EMBL" id="RAPN01000001">
    <property type="protein sequence ID" value="RKD90584.1"/>
    <property type="molecule type" value="Genomic_DNA"/>
</dbReference>
<dbReference type="RefSeq" id="WP_245994859.1">
    <property type="nucleotide sequence ID" value="NZ_RAPN01000001.1"/>
</dbReference>
<accession>A0A419W559</accession>
<dbReference type="CDD" id="cd00436">
    <property type="entry name" value="UP_TbUP-like"/>
    <property type="match status" value="1"/>
</dbReference>
<dbReference type="Pfam" id="PF01048">
    <property type="entry name" value="PNP_UDP_1"/>
    <property type="match status" value="1"/>
</dbReference>
<dbReference type="PANTHER" id="PTHR43691">
    <property type="entry name" value="URIDINE PHOSPHORYLASE"/>
    <property type="match status" value="1"/>
</dbReference>
<organism evidence="5 6">
    <name type="scientific">Mangrovibacterium diazotrophicum</name>
    <dbReference type="NCBI Taxonomy" id="1261403"/>
    <lineage>
        <taxon>Bacteria</taxon>
        <taxon>Pseudomonadati</taxon>
        <taxon>Bacteroidota</taxon>
        <taxon>Bacteroidia</taxon>
        <taxon>Marinilabiliales</taxon>
        <taxon>Prolixibacteraceae</taxon>
        <taxon>Mangrovibacterium</taxon>
    </lineage>
</organism>
<evidence type="ECO:0000256" key="3">
    <source>
        <dbReference type="ARBA" id="ARBA00048447"/>
    </source>
</evidence>
<dbReference type="GO" id="GO:0004731">
    <property type="term" value="F:purine-nucleoside phosphorylase activity"/>
    <property type="evidence" value="ECO:0007669"/>
    <property type="project" value="TreeGrafter"/>
</dbReference>
<dbReference type="Proteomes" id="UP000283387">
    <property type="component" value="Unassembled WGS sequence"/>
</dbReference>
<evidence type="ECO:0000313" key="5">
    <source>
        <dbReference type="EMBL" id="RKD90584.1"/>
    </source>
</evidence>
<evidence type="ECO:0000256" key="1">
    <source>
        <dbReference type="ARBA" id="ARBA00011888"/>
    </source>
</evidence>
<dbReference type="InterPro" id="IPR000845">
    <property type="entry name" value="Nucleoside_phosphorylase_d"/>
</dbReference>
<dbReference type="GO" id="GO:0004850">
    <property type="term" value="F:uridine phosphorylase activity"/>
    <property type="evidence" value="ECO:0007669"/>
    <property type="project" value="UniProtKB-EC"/>
</dbReference>
<dbReference type="PANTHER" id="PTHR43691:SF11">
    <property type="entry name" value="FI09636P-RELATED"/>
    <property type="match status" value="1"/>
</dbReference>